<dbReference type="GeneID" id="93571424"/>
<organism evidence="2 3">
    <name type="scientific">Aspergillus brasiliensis (strain CBS 101740 / IMI 381727 / IBT 21946)</name>
    <dbReference type="NCBI Taxonomy" id="767769"/>
    <lineage>
        <taxon>Eukaryota</taxon>
        <taxon>Fungi</taxon>
        <taxon>Dikarya</taxon>
        <taxon>Ascomycota</taxon>
        <taxon>Pezizomycotina</taxon>
        <taxon>Eurotiomycetes</taxon>
        <taxon>Eurotiomycetidae</taxon>
        <taxon>Eurotiales</taxon>
        <taxon>Aspergillaceae</taxon>
        <taxon>Aspergillus</taxon>
        <taxon>Aspergillus subgen. Circumdati</taxon>
    </lineage>
</organism>
<reference evidence="3" key="1">
    <citation type="journal article" date="2017" name="Genome Biol.">
        <title>Comparative genomics reveals high biological diversity and specific adaptations in the industrially and medically important fungal genus Aspergillus.</title>
        <authorList>
            <person name="de Vries R.P."/>
            <person name="Riley R."/>
            <person name="Wiebenga A."/>
            <person name="Aguilar-Osorio G."/>
            <person name="Amillis S."/>
            <person name="Uchima C.A."/>
            <person name="Anderluh G."/>
            <person name="Asadollahi M."/>
            <person name="Askin M."/>
            <person name="Barry K."/>
            <person name="Battaglia E."/>
            <person name="Bayram O."/>
            <person name="Benocci T."/>
            <person name="Braus-Stromeyer S.A."/>
            <person name="Caldana C."/>
            <person name="Canovas D."/>
            <person name="Cerqueira G.C."/>
            <person name="Chen F."/>
            <person name="Chen W."/>
            <person name="Choi C."/>
            <person name="Clum A."/>
            <person name="Dos Santos R.A."/>
            <person name="Damasio A.R."/>
            <person name="Diallinas G."/>
            <person name="Emri T."/>
            <person name="Fekete E."/>
            <person name="Flipphi M."/>
            <person name="Freyberg S."/>
            <person name="Gallo A."/>
            <person name="Gournas C."/>
            <person name="Habgood R."/>
            <person name="Hainaut M."/>
            <person name="Harispe M.L."/>
            <person name="Henrissat B."/>
            <person name="Hilden K.S."/>
            <person name="Hope R."/>
            <person name="Hossain A."/>
            <person name="Karabika E."/>
            <person name="Karaffa L."/>
            <person name="Karanyi Z."/>
            <person name="Krasevec N."/>
            <person name="Kuo A."/>
            <person name="Kusch H."/>
            <person name="LaButti K."/>
            <person name="Lagendijk E.L."/>
            <person name="Lapidus A."/>
            <person name="Levasseur A."/>
            <person name="Lindquist E."/>
            <person name="Lipzen A."/>
            <person name="Logrieco A.F."/>
            <person name="MacCabe A."/>
            <person name="Maekelae M.R."/>
            <person name="Malavazi I."/>
            <person name="Melin P."/>
            <person name="Meyer V."/>
            <person name="Mielnichuk N."/>
            <person name="Miskei M."/>
            <person name="Molnar A.P."/>
            <person name="Mule G."/>
            <person name="Ngan C.Y."/>
            <person name="Orejas M."/>
            <person name="Orosz E."/>
            <person name="Ouedraogo J.P."/>
            <person name="Overkamp K.M."/>
            <person name="Park H.-S."/>
            <person name="Perrone G."/>
            <person name="Piumi F."/>
            <person name="Punt P.J."/>
            <person name="Ram A.F."/>
            <person name="Ramon A."/>
            <person name="Rauscher S."/>
            <person name="Record E."/>
            <person name="Riano-Pachon D.M."/>
            <person name="Robert V."/>
            <person name="Roehrig J."/>
            <person name="Ruller R."/>
            <person name="Salamov A."/>
            <person name="Salih N.S."/>
            <person name="Samson R.A."/>
            <person name="Sandor E."/>
            <person name="Sanguinetti M."/>
            <person name="Schuetze T."/>
            <person name="Sepcic K."/>
            <person name="Shelest E."/>
            <person name="Sherlock G."/>
            <person name="Sophianopoulou V."/>
            <person name="Squina F.M."/>
            <person name="Sun H."/>
            <person name="Susca A."/>
            <person name="Todd R.B."/>
            <person name="Tsang A."/>
            <person name="Unkles S.E."/>
            <person name="van de Wiele N."/>
            <person name="van Rossen-Uffink D."/>
            <person name="Oliveira J.V."/>
            <person name="Vesth T.C."/>
            <person name="Visser J."/>
            <person name="Yu J.-H."/>
            <person name="Zhou M."/>
            <person name="Andersen M.R."/>
            <person name="Archer D.B."/>
            <person name="Baker S.E."/>
            <person name="Benoit I."/>
            <person name="Brakhage A.A."/>
            <person name="Braus G.H."/>
            <person name="Fischer R."/>
            <person name="Frisvad J.C."/>
            <person name="Goldman G.H."/>
            <person name="Houbraken J."/>
            <person name="Oakley B."/>
            <person name="Pocsi I."/>
            <person name="Scazzocchio C."/>
            <person name="Seiboth B."/>
            <person name="vanKuyk P.A."/>
            <person name="Wortman J."/>
            <person name="Dyer P.S."/>
            <person name="Grigoriev I.V."/>
        </authorList>
    </citation>
    <scope>NUCLEOTIDE SEQUENCE [LARGE SCALE GENOMIC DNA]</scope>
    <source>
        <strain evidence="3">CBS 101740 / IMI 381727 / IBT 21946</strain>
    </source>
</reference>
<evidence type="ECO:0000313" key="2">
    <source>
        <dbReference type="EMBL" id="OJJ66584.1"/>
    </source>
</evidence>
<keyword evidence="3" id="KW-1185">Reference proteome</keyword>
<sequence>MMQGVYHPRLWRHWGDDDAPRRSNPRYLPSSPQEHPWTWRNSTCGPSGAESTFNSMWDNADDTAIPVHFGIHVSNMRPIAEKENSLKPLPKPISEFSTDTEQW</sequence>
<protein>
    <submittedName>
        <fullName evidence="2">Uncharacterized protein</fullName>
    </submittedName>
</protein>
<evidence type="ECO:0000313" key="3">
    <source>
        <dbReference type="Proteomes" id="UP000184499"/>
    </source>
</evidence>
<dbReference type="AlphaFoldDB" id="A0A1L9U4I2"/>
<gene>
    <name evidence="2" type="ORF">ASPBRDRAFT_137843</name>
</gene>
<feature type="region of interest" description="Disordered" evidence="1">
    <location>
        <begin position="12"/>
        <end position="39"/>
    </location>
</feature>
<proteinExistence type="predicted"/>
<dbReference type="EMBL" id="KV878698">
    <property type="protein sequence ID" value="OJJ66584.1"/>
    <property type="molecule type" value="Genomic_DNA"/>
</dbReference>
<dbReference type="OrthoDB" id="10478870at2759"/>
<dbReference type="Proteomes" id="UP000184499">
    <property type="component" value="Unassembled WGS sequence"/>
</dbReference>
<evidence type="ECO:0000256" key="1">
    <source>
        <dbReference type="SAM" id="MobiDB-lite"/>
    </source>
</evidence>
<dbReference type="RefSeq" id="XP_067473834.1">
    <property type="nucleotide sequence ID" value="XM_067618936.1"/>
</dbReference>
<name>A0A1L9U4I2_ASPBC</name>
<feature type="region of interest" description="Disordered" evidence="1">
    <location>
        <begin position="83"/>
        <end position="103"/>
    </location>
</feature>
<dbReference type="VEuPathDB" id="FungiDB:ASPBRDRAFT_137843"/>
<accession>A0A1L9U4I2</accession>